<feature type="compositionally biased region" description="Polar residues" evidence="1">
    <location>
        <begin position="17"/>
        <end position="27"/>
    </location>
</feature>
<feature type="region of interest" description="Disordered" evidence="1">
    <location>
        <begin position="152"/>
        <end position="173"/>
    </location>
</feature>
<protein>
    <submittedName>
        <fullName evidence="2">Uncharacterized protein</fullName>
    </submittedName>
</protein>
<dbReference type="AlphaFoldDB" id="A0A7S3Q3Y2"/>
<feature type="region of interest" description="Disordered" evidence="1">
    <location>
        <begin position="1"/>
        <end position="66"/>
    </location>
</feature>
<feature type="compositionally biased region" description="Pro residues" evidence="1">
    <location>
        <begin position="433"/>
        <end position="443"/>
    </location>
</feature>
<gene>
    <name evidence="2" type="ORF">CDEB00056_LOCUS9734</name>
</gene>
<organism evidence="2">
    <name type="scientific">Chaetoceros debilis</name>
    <dbReference type="NCBI Taxonomy" id="122233"/>
    <lineage>
        <taxon>Eukaryota</taxon>
        <taxon>Sar</taxon>
        <taxon>Stramenopiles</taxon>
        <taxon>Ochrophyta</taxon>
        <taxon>Bacillariophyta</taxon>
        <taxon>Coscinodiscophyceae</taxon>
        <taxon>Chaetocerotophycidae</taxon>
        <taxon>Chaetocerotales</taxon>
        <taxon>Chaetocerotaceae</taxon>
        <taxon>Chaetoceros</taxon>
    </lineage>
</organism>
<name>A0A7S3Q3Y2_9STRA</name>
<feature type="region of interest" description="Disordered" evidence="1">
    <location>
        <begin position="380"/>
        <end position="443"/>
    </location>
</feature>
<proteinExistence type="predicted"/>
<accession>A0A7S3Q3Y2</accession>
<evidence type="ECO:0000313" key="2">
    <source>
        <dbReference type="EMBL" id="CAE0464893.1"/>
    </source>
</evidence>
<evidence type="ECO:0000256" key="1">
    <source>
        <dbReference type="SAM" id="MobiDB-lite"/>
    </source>
</evidence>
<reference evidence="2" key="1">
    <citation type="submission" date="2021-01" db="EMBL/GenBank/DDBJ databases">
        <authorList>
            <person name="Corre E."/>
            <person name="Pelletier E."/>
            <person name="Niang G."/>
            <person name="Scheremetjew M."/>
            <person name="Finn R."/>
            <person name="Kale V."/>
            <person name="Holt S."/>
            <person name="Cochrane G."/>
            <person name="Meng A."/>
            <person name="Brown T."/>
            <person name="Cohen L."/>
        </authorList>
    </citation>
    <scope>NUCLEOTIDE SEQUENCE</scope>
    <source>
        <strain evidence="2">MM31A-1</strain>
    </source>
</reference>
<sequence length="443" mass="46238">MSGGSATGVGAGANPYARSSSGNISAPNSYGYNGYAAGGASGDGRARYPTYDAVSDTVGSGQGHGHGQMGGYDYNAASLSVAPTPQYNMSMYANANANTSTNTAANQYQAQGYQQQQQQQQSYDYNQQQAYNYGQQQQMQQQGYQQQGYDYSQQQQVQQQPAHGYNQQQQQQQQQQAYQQQYQQTATYQQTPNAFPTQPTAADPAPVYDQQQPPTQTTAAVQSDTNPATAAALTEPETSVQAAAFVQNSHDLFKSPVASDAVATAPSVATLTEEKPIVENMQSMNIAANEVAPTTVPEPAPVEMPPVAAATSMNNANDLFGAVASTQASALASASAPIENNIKEVNAIAQVSVSAADLFGSTVDPSMAIAASMAMVAEPAPQTNSSNDSLPVPPMIVDPVPAATDGAGDELPPPPMGGVEDLGENDDVNDDALPPPPMMDVAL</sequence>
<dbReference type="EMBL" id="HBIO01012527">
    <property type="protein sequence ID" value="CAE0464893.1"/>
    <property type="molecule type" value="Transcribed_RNA"/>
</dbReference>
<feature type="compositionally biased region" description="Gly residues" evidence="1">
    <location>
        <begin position="1"/>
        <end position="11"/>
    </location>
</feature>
<feature type="compositionally biased region" description="Acidic residues" evidence="1">
    <location>
        <begin position="421"/>
        <end position="430"/>
    </location>
</feature>
<feature type="region of interest" description="Disordered" evidence="1">
    <location>
        <begin position="192"/>
        <end position="232"/>
    </location>
</feature>